<evidence type="ECO:0000313" key="3">
    <source>
        <dbReference type="Proteomes" id="UP000237749"/>
    </source>
</evidence>
<proteinExistence type="predicted"/>
<dbReference type="PANTHER" id="PTHR46615">
    <property type="entry name" value="ARYLSULFATASE K"/>
    <property type="match status" value="1"/>
</dbReference>
<dbReference type="Proteomes" id="UP000237749">
    <property type="component" value="Unassembled WGS sequence"/>
</dbReference>
<name>A0A2S6HR09_9FIRM</name>
<dbReference type="CDD" id="cd16037">
    <property type="entry name" value="sulfatase_like"/>
    <property type="match status" value="1"/>
</dbReference>
<gene>
    <name evidence="2" type="ORF">BXY41_1073</name>
</gene>
<dbReference type="EMBL" id="PTJA01000007">
    <property type="protein sequence ID" value="PPK80076.1"/>
    <property type="molecule type" value="Genomic_DNA"/>
</dbReference>
<comment type="caution">
    <text evidence="2">The sequence shown here is derived from an EMBL/GenBank/DDBJ whole genome shotgun (WGS) entry which is preliminary data.</text>
</comment>
<protein>
    <submittedName>
        <fullName evidence="2">Choline-sulfatase</fullName>
    </submittedName>
</protein>
<accession>A0A2S6HR09</accession>
<dbReference type="InterPro" id="IPR017850">
    <property type="entry name" value="Alkaline_phosphatase_core_sf"/>
</dbReference>
<dbReference type="PANTHER" id="PTHR46615:SF1">
    <property type="entry name" value="ARYLSULFATASE K"/>
    <property type="match status" value="1"/>
</dbReference>
<evidence type="ECO:0000259" key="1">
    <source>
        <dbReference type="Pfam" id="PF00884"/>
    </source>
</evidence>
<dbReference type="AlphaFoldDB" id="A0A2S6HR09"/>
<dbReference type="GO" id="GO:0004065">
    <property type="term" value="F:arylsulfatase activity"/>
    <property type="evidence" value="ECO:0007669"/>
    <property type="project" value="TreeGrafter"/>
</dbReference>
<evidence type="ECO:0000313" key="2">
    <source>
        <dbReference type="EMBL" id="PPK80076.1"/>
    </source>
</evidence>
<organism evidence="2 3">
    <name type="scientific">Lacrimispora xylanisolvens</name>
    <dbReference type="NCBI Taxonomy" id="384636"/>
    <lineage>
        <taxon>Bacteria</taxon>
        <taxon>Bacillati</taxon>
        <taxon>Bacillota</taxon>
        <taxon>Clostridia</taxon>
        <taxon>Lachnospirales</taxon>
        <taxon>Lachnospiraceae</taxon>
        <taxon>Lacrimispora</taxon>
    </lineage>
</organism>
<dbReference type="OrthoDB" id="9763552at2"/>
<dbReference type="InterPro" id="IPR051849">
    <property type="entry name" value="GAG-degrading_sulfatase"/>
</dbReference>
<keyword evidence="3" id="KW-1185">Reference proteome</keyword>
<sequence length="484" mass="53901">MSKDILFIISDQHSYKVQGYAGNRLVRTPNLDRLAAAGTVMSDCYAVCPLCVPSRLSMLAGQFPSTVKALTNDASLDSAVATFVHSLNAGGYETTLCGRMHFVGPDQRHGFINRLVGDITPTGYVRRGKKEGVDALPWNRGRIEHTAIQCIGGGDSTVLEFDRDVTAAAIAYLEKEHERPQFLCVGMYAPHFPYIAPKVLFDYYYDKVELPEASYRADEHPILEGKLRDTDPQTVRAAMAAYYGMTEFMDQNIGMVVKAWEQYLTRTGKEGVVIYVSDHGDSNGEHGFYGKNTFYDSSVHVPMIFAGEGIPEGKEITTPVSLLDLSPTLCEMTGAPLPPRQDGESLAEIICGKTQNDERIVLSELSHRFGMKSIGRMAKWKQYKFITFSGFEEADQLFDLEADPFETKNLICDYPEIAKKLSAYIKNNMKAPEKVLSDINTLSLNMDIISKCRQDNKEEWQVQEGLAQEAPTPMIATGVEISFR</sequence>
<dbReference type="GO" id="GO:0015024">
    <property type="term" value="F:glucuronate-2-sulfatase activity"/>
    <property type="evidence" value="ECO:0007669"/>
    <property type="project" value="TreeGrafter"/>
</dbReference>
<dbReference type="Gene3D" id="3.40.720.10">
    <property type="entry name" value="Alkaline Phosphatase, subunit A"/>
    <property type="match status" value="1"/>
</dbReference>
<dbReference type="Pfam" id="PF00884">
    <property type="entry name" value="Sulfatase"/>
    <property type="match status" value="1"/>
</dbReference>
<feature type="domain" description="Sulfatase N-terminal" evidence="1">
    <location>
        <begin position="4"/>
        <end position="334"/>
    </location>
</feature>
<reference evidence="2 3" key="1">
    <citation type="submission" date="2018-02" db="EMBL/GenBank/DDBJ databases">
        <title>Genomic Encyclopedia of Archaeal and Bacterial Type Strains, Phase II (KMG-II): from individual species to whole genera.</title>
        <authorList>
            <person name="Goeker M."/>
        </authorList>
    </citation>
    <scope>NUCLEOTIDE SEQUENCE [LARGE SCALE GENOMIC DNA]</scope>
    <source>
        <strain evidence="2 3">DSM 3808</strain>
    </source>
</reference>
<dbReference type="SUPFAM" id="SSF53649">
    <property type="entry name" value="Alkaline phosphatase-like"/>
    <property type="match status" value="1"/>
</dbReference>
<dbReference type="RefSeq" id="WP_104437416.1">
    <property type="nucleotide sequence ID" value="NZ_PTJA01000007.1"/>
</dbReference>
<dbReference type="InterPro" id="IPR000917">
    <property type="entry name" value="Sulfatase_N"/>
</dbReference>